<feature type="compositionally biased region" description="Polar residues" evidence="4">
    <location>
        <begin position="490"/>
        <end position="503"/>
    </location>
</feature>
<dbReference type="AlphaFoldDB" id="A0A7J7GK50"/>
<protein>
    <recommendedName>
        <fullName evidence="7">WEB family protein</fullName>
    </recommendedName>
</protein>
<sequence>MAAQDSDCFTQFVSETLETDSLGGEAKSVEIGLRQSEAELGSGKKMKMRAEVDTSAPFESVKEAASRFGGIGFWKPNSHKPSESSEHGIEVVDIAKVEGQAAQLEKDLIAKEKETLNVLKELETTKTIVQELKLKLQKEASEINAVSDANFEDRNLNSVPEFVLMELKQAKLNLSRTTNDLADIRGTVESFNEKIEKERISLEKTCERLSLNCSKMSSLEEELNKTRLKLEQAQDNPIDITQELQGLSNEAEQYKRMGESAKSEVLRAMSEIEQAKTRIKTAEIRLVAAKKMKEAARATEAVAHAEIKALSSSEAKGVTLSFEEYTSLITKARDAEEASKRRVVDTMLQVDAATDVSKMEILKRVEEATVEVKTCKVVFEEAMNRVDAANRAKLEAEEALRKWRSEHGQKRRSIQNSTKFKNSYPSHHRKEPCVIDVNGLNLVNNEPKLVLRSSLSIGQILSRKLLLKEEFENGTKAGKGAVKRKISLGQMLSRSNGDTPSTQKSDERESGHKQLPAKRKKFGFARFSVLINKKQSKKKKQIPHQKTK</sequence>
<feature type="coiled-coil region" evidence="3">
    <location>
        <begin position="379"/>
        <end position="406"/>
    </location>
</feature>
<feature type="compositionally biased region" description="Polar residues" evidence="4">
    <location>
        <begin position="414"/>
        <end position="425"/>
    </location>
</feature>
<dbReference type="Pfam" id="PF05701">
    <property type="entry name" value="WEMBL"/>
    <property type="match status" value="2"/>
</dbReference>
<accession>A0A7J7GK50</accession>
<reference evidence="6" key="1">
    <citation type="journal article" date="2020" name="Nat. Commun.">
        <title>Genome assembly of wild tea tree DASZ reveals pedigree and selection history of tea varieties.</title>
        <authorList>
            <person name="Zhang W."/>
            <person name="Zhang Y."/>
            <person name="Qiu H."/>
            <person name="Guo Y."/>
            <person name="Wan H."/>
            <person name="Zhang X."/>
            <person name="Scossa F."/>
            <person name="Alseekh S."/>
            <person name="Zhang Q."/>
            <person name="Wang P."/>
            <person name="Xu L."/>
            <person name="Schmidt M.H."/>
            <person name="Jia X."/>
            <person name="Li D."/>
            <person name="Zhu A."/>
            <person name="Guo F."/>
            <person name="Chen W."/>
            <person name="Ni D."/>
            <person name="Usadel B."/>
            <person name="Fernie A.R."/>
            <person name="Wen W."/>
        </authorList>
    </citation>
    <scope>NUCLEOTIDE SEQUENCE [LARGE SCALE GENOMIC DNA]</scope>
    <source>
        <strain evidence="6">cv. G240</strain>
    </source>
</reference>
<feature type="coiled-coil region" evidence="3">
    <location>
        <begin position="94"/>
        <end position="149"/>
    </location>
</feature>
<proteinExistence type="inferred from homology"/>
<evidence type="ECO:0000256" key="2">
    <source>
        <dbReference type="ARBA" id="ARBA00023054"/>
    </source>
</evidence>
<dbReference type="Proteomes" id="UP000593564">
    <property type="component" value="Unassembled WGS sequence"/>
</dbReference>
<evidence type="ECO:0000256" key="4">
    <source>
        <dbReference type="SAM" id="MobiDB-lite"/>
    </source>
</evidence>
<keyword evidence="6" id="KW-1185">Reference proteome</keyword>
<evidence type="ECO:0000256" key="3">
    <source>
        <dbReference type="SAM" id="Coils"/>
    </source>
</evidence>
<dbReference type="GO" id="GO:0009903">
    <property type="term" value="P:chloroplast avoidance movement"/>
    <property type="evidence" value="ECO:0007669"/>
    <property type="project" value="TreeGrafter"/>
</dbReference>
<keyword evidence="2 3" id="KW-0175">Coiled coil</keyword>
<comment type="caution">
    <text evidence="5">The sequence shown here is derived from an EMBL/GenBank/DDBJ whole genome shotgun (WGS) entry which is preliminary data.</text>
</comment>
<dbReference type="PANTHER" id="PTHR32054:SF4">
    <property type="entry name" value="OS07G0677900 PROTEIN"/>
    <property type="match status" value="1"/>
</dbReference>
<feature type="region of interest" description="Disordered" evidence="4">
    <location>
        <begin position="482"/>
        <end position="525"/>
    </location>
</feature>
<dbReference type="GO" id="GO:0009904">
    <property type="term" value="P:chloroplast accumulation movement"/>
    <property type="evidence" value="ECO:0007669"/>
    <property type="project" value="TreeGrafter"/>
</dbReference>
<dbReference type="GO" id="GO:0005829">
    <property type="term" value="C:cytosol"/>
    <property type="evidence" value="ECO:0007669"/>
    <property type="project" value="TreeGrafter"/>
</dbReference>
<feature type="coiled-coil region" evidence="3">
    <location>
        <begin position="192"/>
        <end position="299"/>
    </location>
</feature>
<reference evidence="5 6" key="2">
    <citation type="submission" date="2020-07" db="EMBL/GenBank/DDBJ databases">
        <title>Genome assembly of wild tea tree DASZ reveals pedigree and selection history of tea varieties.</title>
        <authorList>
            <person name="Zhang W."/>
        </authorList>
    </citation>
    <scope>NUCLEOTIDE SEQUENCE [LARGE SCALE GENOMIC DNA]</scope>
    <source>
        <strain evidence="6">cv. G240</strain>
        <tissue evidence="5">Leaf</tissue>
    </source>
</reference>
<dbReference type="Gene3D" id="1.10.287.1490">
    <property type="match status" value="1"/>
</dbReference>
<gene>
    <name evidence="5" type="ORF">HYC85_022217</name>
</gene>
<dbReference type="EMBL" id="JACBKZ010000010">
    <property type="protein sequence ID" value="KAF5941050.1"/>
    <property type="molecule type" value="Genomic_DNA"/>
</dbReference>
<dbReference type="InterPro" id="IPR008545">
    <property type="entry name" value="Web"/>
</dbReference>
<name>A0A7J7GK50_CAMSI</name>
<feature type="region of interest" description="Disordered" evidence="4">
    <location>
        <begin position="406"/>
        <end position="428"/>
    </location>
</feature>
<organism evidence="5 6">
    <name type="scientific">Camellia sinensis</name>
    <name type="common">Tea plant</name>
    <name type="synonym">Thea sinensis</name>
    <dbReference type="NCBI Taxonomy" id="4442"/>
    <lineage>
        <taxon>Eukaryota</taxon>
        <taxon>Viridiplantae</taxon>
        <taxon>Streptophyta</taxon>
        <taxon>Embryophyta</taxon>
        <taxon>Tracheophyta</taxon>
        <taxon>Spermatophyta</taxon>
        <taxon>Magnoliopsida</taxon>
        <taxon>eudicotyledons</taxon>
        <taxon>Gunneridae</taxon>
        <taxon>Pentapetalae</taxon>
        <taxon>asterids</taxon>
        <taxon>Ericales</taxon>
        <taxon>Theaceae</taxon>
        <taxon>Camellia</taxon>
    </lineage>
</organism>
<evidence type="ECO:0000313" key="5">
    <source>
        <dbReference type="EMBL" id="KAF5941050.1"/>
    </source>
</evidence>
<dbReference type="PANTHER" id="PTHR32054">
    <property type="entry name" value="HEAVY CHAIN, PUTATIVE, EXPRESSED-RELATED-RELATED"/>
    <property type="match status" value="1"/>
</dbReference>
<evidence type="ECO:0000256" key="1">
    <source>
        <dbReference type="ARBA" id="ARBA00005485"/>
    </source>
</evidence>
<evidence type="ECO:0000313" key="6">
    <source>
        <dbReference type="Proteomes" id="UP000593564"/>
    </source>
</evidence>
<comment type="similarity">
    <text evidence="1">Belongs to the WEB family.</text>
</comment>
<evidence type="ECO:0008006" key="7">
    <source>
        <dbReference type="Google" id="ProtNLM"/>
    </source>
</evidence>